<keyword evidence="1" id="KW-0472">Membrane</keyword>
<accession>A0ABS0DBT5</accession>
<keyword evidence="1" id="KW-1133">Transmembrane helix</keyword>
<keyword evidence="3" id="KW-1185">Reference proteome</keyword>
<feature type="transmembrane region" description="Helical" evidence="1">
    <location>
        <begin position="74"/>
        <end position="95"/>
    </location>
</feature>
<dbReference type="Proteomes" id="UP000707731">
    <property type="component" value="Unassembled WGS sequence"/>
</dbReference>
<gene>
    <name evidence="2" type="ORF">IU449_15245</name>
</gene>
<organism evidence="2 3">
    <name type="scientific">Nocardia higoensis</name>
    <dbReference type="NCBI Taxonomy" id="228599"/>
    <lineage>
        <taxon>Bacteria</taxon>
        <taxon>Bacillati</taxon>
        <taxon>Actinomycetota</taxon>
        <taxon>Actinomycetes</taxon>
        <taxon>Mycobacteriales</taxon>
        <taxon>Nocardiaceae</taxon>
        <taxon>Nocardia</taxon>
    </lineage>
</organism>
<evidence type="ECO:0000256" key="1">
    <source>
        <dbReference type="SAM" id="Phobius"/>
    </source>
</evidence>
<feature type="transmembrane region" description="Helical" evidence="1">
    <location>
        <begin position="31"/>
        <end position="53"/>
    </location>
</feature>
<feature type="transmembrane region" description="Helical" evidence="1">
    <location>
        <begin position="154"/>
        <end position="173"/>
    </location>
</feature>
<reference evidence="2 3" key="1">
    <citation type="submission" date="2020-10" db="EMBL/GenBank/DDBJ databases">
        <title>Identification of Nocardia species via Next-generation sequencing and recognition of intraspecies genetic diversity.</title>
        <authorList>
            <person name="Li P."/>
            <person name="Li P."/>
            <person name="Lu B."/>
        </authorList>
    </citation>
    <scope>NUCLEOTIDE SEQUENCE [LARGE SCALE GENOMIC DNA]</scope>
    <source>
        <strain evidence="2 3">BJ06-0143</strain>
    </source>
</reference>
<feature type="transmembrane region" description="Helical" evidence="1">
    <location>
        <begin position="115"/>
        <end position="142"/>
    </location>
</feature>
<feature type="transmembrane region" description="Helical" evidence="1">
    <location>
        <begin position="193"/>
        <end position="214"/>
    </location>
</feature>
<proteinExistence type="predicted"/>
<sequence length="341" mass="35929">MTVWLTALLVWVAVGARVGRVLVRPATTPRVAIVTAVAAVGAAATVGVPEIALAVDNLRPAGLPAGSLSDGAHLSAWIAFATATSVVAAAAWPVVSRRNLRQIASVIYGVGALAILGTLVSSFTAGWVALVLACAFIVLTGLRNLDWTALGRGIAVYTAGTAVVGVLAALQAWRSWTGAESMEPGQAQWAWPVWSAASLLLALGAVWIVVELWVRAKQTLRDTRALHRTMLERFPEVIAHEQPSSSTQLRASDQVAQIMDALYLQSGSGIELVAAGSPPADVPVRAERVARWARNPLGEIVVDARWIAPPEDISPRGWVRAIARAFDASDEALLVSGNAER</sequence>
<evidence type="ECO:0000313" key="2">
    <source>
        <dbReference type="EMBL" id="MBF6355886.1"/>
    </source>
</evidence>
<comment type="caution">
    <text evidence="2">The sequence shown here is derived from an EMBL/GenBank/DDBJ whole genome shotgun (WGS) entry which is preliminary data.</text>
</comment>
<evidence type="ECO:0000313" key="3">
    <source>
        <dbReference type="Proteomes" id="UP000707731"/>
    </source>
</evidence>
<dbReference type="EMBL" id="JADLQN010000002">
    <property type="protein sequence ID" value="MBF6355886.1"/>
    <property type="molecule type" value="Genomic_DNA"/>
</dbReference>
<name>A0ABS0DBT5_9NOCA</name>
<protein>
    <submittedName>
        <fullName evidence="2">Uncharacterized protein</fullName>
    </submittedName>
</protein>
<keyword evidence="1" id="KW-0812">Transmembrane</keyword>